<dbReference type="AlphaFoldDB" id="A0A7J8KAH1"/>
<evidence type="ECO:0000313" key="1">
    <source>
        <dbReference type="EMBL" id="KAF6505844.1"/>
    </source>
</evidence>
<proteinExistence type="predicted"/>
<sequence length="166" mass="17697">MRPSEERKLVRTYIPEAQECLPGIAAVLQTCQLCSMPCALGTSELLPSTCSAASPLPGPLFFPTPSPLNTLCLQTSTRPSVLTLNIPSEKLSILSLPRMRLSGPSLAFFPSGGHSPTAQFGTVCASAGFWDEGHARHVPMALLQFLSPPCLARDPPPADARPIFVE</sequence>
<evidence type="ECO:0000313" key="2">
    <source>
        <dbReference type="Proteomes" id="UP000593571"/>
    </source>
</evidence>
<dbReference type="Proteomes" id="UP000593571">
    <property type="component" value="Unassembled WGS sequence"/>
</dbReference>
<accession>A0A7J8KAH1</accession>
<dbReference type="EMBL" id="JACASE010000001">
    <property type="protein sequence ID" value="KAF6505844.1"/>
    <property type="molecule type" value="Genomic_DNA"/>
</dbReference>
<organism evidence="1 2">
    <name type="scientific">Rousettus aegyptiacus</name>
    <name type="common">Egyptian fruit bat</name>
    <name type="synonym">Pteropus aegyptiacus</name>
    <dbReference type="NCBI Taxonomy" id="9407"/>
    <lineage>
        <taxon>Eukaryota</taxon>
        <taxon>Metazoa</taxon>
        <taxon>Chordata</taxon>
        <taxon>Craniata</taxon>
        <taxon>Vertebrata</taxon>
        <taxon>Euteleostomi</taxon>
        <taxon>Mammalia</taxon>
        <taxon>Eutheria</taxon>
        <taxon>Laurasiatheria</taxon>
        <taxon>Chiroptera</taxon>
        <taxon>Yinpterochiroptera</taxon>
        <taxon>Pteropodoidea</taxon>
        <taxon>Pteropodidae</taxon>
        <taxon>Rousettinae</taxon>
        <taxon>Rousettus</taxon>
    </lineage>
</organism>
<protein>
    <submittedName>
        <fullName evidence="1">Uncharacterized protein</fullName>
    </submittedName>
</protein>
<name>A0A7J8KAH1_ROUAE</name>
<keyword evidence="2" id="KW-1185">Reference proteome</keyword>
<reference evidence="1 2" key="1">
    <citation type="journal article" date="2020" name="Nature">
        <title>Six reference-quality genomes reveal evolution of bat adaptations.</title>
        <authorList>
            <person name="Jebb D."/>
            <person name="Huang Z."/>
            <person name="Pippel M."/>
            <person name="Hughes G.M."/>
            <person name="Lavrichenko K."/>
            <person name="Devanna P."/>
            <person name="Winkler S."/>
            <person name="Jermiin L.S."/>
            <person name="Skirmuntt E.C."/>
            <person name="Katzourakis A."/>
            <person name="Burkitt-Gray L."/>
            <person name="Ray D.A."/>
            <person name="Sullivan K.A.M."/>
            <person name="Roscito J.G."/>
            <person name="Kirilenko B.M."/>
            <person name="Davalos L.M."/>
            <person name="Corthals A.P."/>
            <person name="Power M.L."/>
            <person name="Jones G."/>
            <person name="Ransome R.D."/>
            <person name="Dechmann D.K.N."/>
            <person name="Locatelli A.G."/>
            <person name="Puechmaille S.J."/>
            <person name="Fedrigo O."/>
            <person name="Jarvis E.D."/>
            <person name="Hiller M."/>
            <person name="Vernes S.C."/>
            <person name="Myers E.W."/>
            <person name="Teeling E.C."/>
        </authorList>
    </citation>
    <scope>NUCLEOTIDE SEQUENCE [LARGE SCALE GENOMIC DNA]</scope>
    <source>
        <strain evidence="1">MRouAeg1</strain>
        <tissue evidence="1">Muscle</tissue>
    </source>
</reference>
<comment type="caution">
    <text evidence="1">The sequence shown here is derived from an EMBL/GenBank/DDBJ whole genome shotgun (WGS) entry which is preliminary data.</text>
</comment>
<gene>
    <name evidence="1" type="ORF">HJG63_007737</name>
</gene>